<dbReference type="Proteomes" id="UP001060085">
    <property type="component" value="Linkage Group LG06"/>
</dbReference>
<keyword evidence="2" id="KW-1185">Reference proteome</keyword>
<comment type="caution">
    <text evidence="1">The sequence shown here is derived from an EMBL/GenBank/DDBJ whole genome shotgun (WGS) entry which is preliminary data.</text>
</comment>
<proteinExistence type="predicted"/>
<evidence type="ECO:0000313" key="1">
    <source>
        <dbReference type="EMBL" id="KAI5659526.1"/>
    </source>
</evidence>
<evidence type="ECO:0000313" key="2">
    <source>
        <dbReference type="Proteomes" id="UP001060085"/>
    </source>
</evidence>
<reference evidence="2" key="1">
    <citation type="journal article" date="2023" name="Nat. Plants">
        <title>Single-cell RNA sequencing provides a high-resolution roadmap for understanding the multicellular compartmentation of specialized metabolism.</title>
        <authorList>
            <person name="Sun S."/>
            <person name="Shen X."/>
            <person name="Li Y."/>
            <person name="Li Y."/>
            <person name="Wang S."/>
            <person name="Li R."/>
            <person name="Zhang H."/>
            <person name="Shen G."/>
            <person name="Guo B."/>
            <person name="Wei J."/>
            <person name="Xu J."/>
            <person name="St-Pierre B."/>
            <person name="Chen S."/>
            <person name="Sun C."/>
        </authorList>
    </citation>
    <scope>NUCLEOTIDE SEQUENCE [LARGE SCALE GENOMIC DNA]</scope>
</reference>
<protein>
    <submittedName>
        <fullName evidence="1">Uncharacterized protein</fullName>
    </submittedName>
</protein>
<accession>A0ACC0AG12</accession>
<gene>
    <name evidence="1" type="ORF">M9H77_28319</name>
</gene>
<sequence length="196" mass="21555">MAAPQGQTTVGWNKRLFCDGLLSLGKPLIYDGEGNDENLEEFKVEDCYGMPSPAEVRRISGRVRVVKMCLDHQGIPTGTLLFQIMEQRIKDLRKLLPQGCELIDVEHGYVIVGGVSSEVDEGGWGTPSLLFPLQTSYEEKLISGFCVISFEVLQKDLVMPESSIHLRSSGAAVAIGVIGSVGGLCWSPWVDRGWIW</sequence>
<organism evidence="1 2">
    <name type="scientific">Catharanthus roseus</name>
    <name type="common">Madagascar periwinkle</name>
    <name type="synonym">Vinca rosea</name>
    <dbReference type="NCBI Taxonomy" id="4058"/>
    <lineage>
        <taxon>Eukaryota</taxon>
        <taxon>Viridiplantae</taxon>
        <taxon>Streptophyta</taxon>
        <taxon>Embryophyta</taxon>
        <taxon>Tracheophyta</taxon>
        <taxon>Spermatophyta</taxon>
        <taxon>Magnoliopsida</taxon>
        <taxon>eudicotyledons</taxon>
        <taxon>Gunneridae</taxon>
        <taxon>Pentapetalae</taxon>
        <taxon>asterids</taxon>
        <taxon>lamiids</taxon>
        <taxon>Gentianales</taxon>
        <taxon>Apocynaceae</taxon>
        <taxon>Rauvolfioideae</taxon>
        <taxon>Vinceae</taxon>
        <taxon>Catharanthinae</taxon>
        <taxon>Catharanthus</taxon>
    </lineage>
</organism>
<dbReference type="EMBL" id="CM044706">
    <property type="protein sequence ID" value="KAI5659526.1"/>
    <property type="molecule type" value="Genomic_DNA"/>
</dbReference>
<name>A0ACC0AG12_CATRO</name>